<sequence length="84" mass="8866">MTSASLLFTALLPGGGEWLWIFIIILVLFGGSRLPSLAKGMGQAVKEFKKASRDEEEEKPSGDSKKPEGTKQGGSSSGSTHGQN</sequence>
<keyword evidence="8 10" id="KW-0472">Membrane</keyword>
<dbReference type="GO" id="GO:0005886">
    <property type="term" value="C:plasma membrane"/>
    <property type="evidence" value="ECO:0007669"/>
    <property type="project" value="UniProtKB-SubCell"/>
</dbReference>
<keyword evidence="5" id="KW-0653">Protein transport</keyword>
<keyword evidence="4 10" id="KW-0812">Transmembrane</keyword>
<feature type="compositionally biased region" description="Basic and acidic residues" evidence="9">
    <location>
        <begin position="47"/>
        <end position="69"/>
    </location>
</feature>
<evidence type="ECO:0000256" key="4">
    <source>
        <dbReference type="ARBA" id="ARBA00022692"/>
    </source>
</evidence>
<evidence type="ECO:0000256" key="8">
    <source>
        <dbReference type="ARBA" id="ARBA00023136"/>
    </source>
</evidence>
<evidence type="ECO:0000256" key="1">
    <source>
        <dbReference type="ARBA" id="ARBA00004162"/>
    </source>
</evidence>
<evidence type="ECO:0000313" key="11">
    <source>
        <dbReference type="EMBL" id="OIR18646.1"/>
    </source>
</evidence>
<keyword evidence="2" id="KW-0813">Transport</keyword>
<feature type="region of interest" description="Disordered" evidence="9">
    <location>
        <begin position="47"/>
        <end position="84"/>
    </location>
</feature>
<evidence type="ECO:0000256" key="3">
    <source>
        <dbReference type="ARBA" id="ARBA00022475"/>
    </source>
</evidence>
<dbReference type="HAMAP" id="MF_00236">
    <property type="entry name" value="TatA_E"/>
    <property type="match status" value="1"/>
</dbReference>
<evidence type="ECO:0000256" key="5">
    <source>
        <dbReference type="ARBA" id="ARBA00022927"/>
    </source>
</evidence>
<dbReference type="NCBIfam" id="TIGR01411">
    <property type="entry name" value="tatAE"/>
    <property type="match status" value="1"/>
</dbReference>
<dbReference type="PANTHER" id="PTHR42982:SF1">
    <property type="entry name" value="SEC-INDEPENDENT PROTEIN TRANSLOCASE PROTEIN TATA"/>
    <property type="match status" value="1"/>
</dbReference>
<comment type="subcellular location">
    <subcellularLocation>
        <location evidence="1">Cell membrane</location>
        <topology evidence="1">Single-pass membrane protein</topology>
    </subcellularLocation>
</comment>
<dbReference type="EMBL" id="MLJW01000002">
    <property type="protein sequence ID" value="OIR18646.1"/>
    <property type="molecule type" value="Genomic_DNA"/>
</dbReference>
<dbReference type="GO" id="GO:0043953">
    <property type="term" value="P:protein transport by the Tat complex"/>
    <property type="evidence" value="ECO:0007669"/>
    <property type="project" value="InterPro"/>
</dbReference>
<dbReference type="AlphaFoldDB" id="A0A1J5U2V6"/>
<evidence type="ECO:0000256" key="6">
    <source>
        <dbReference type="ARBA" id="ARBA00022989"/>
    </source>
</evidence>
<reference evidence="11" key="1">
    <citation type="submission" date="2016-10" db="EMBL/GenBank/DDBJ databases">
        <title>Sequence of Gallionella enrichment culture.</title>
        <authorList>
            <person name="Poehlein A."/>
            <person name="Muehling M."/>
            <person name="Daniel R."/>
        </authorList>
    </citation>
    <scope>NUCLEOTIDE SEQUENCE</scope>
</reference>
<proteinExistence type="inferred from homology"/>
<organism evidence="11">
    <name type="scientific">mine drainage metagenome</name>
    <dbReference type="NCBI Taxonomy" id="410659"/>
    <lineage>
        <taxon>unclassified sequences</taxon>
        <taxon>metagenomes</taxon>
        <taxon>ecological metagenomes</taxon>
    </lineage>
</organism>
<dbReference type="Gene3D" id="1.20.5.3310">
    <property type="match status" value="1"/>
</dbReference>
<gene>
    <name evidence="11" type="primary">tatA_2</name>
    <name evidence="11" type="ORF">GALL_09850</name>
</gene>
<dbReference type="InterPro" id="IPR006312">
    <property type="entry name" value="TatA/E"/>
</dbReference>
<name>A0A1J5U2V6_9ZZZZ</name>
<comment type="caution">
    <text evidence="11">The sequence shown here is derived from an EMBL/GenBank/DDBJ whole genome shotgun (WGS) entry which is preliminary data.</text>
</comment>
<protein>
    <submittedName>
        <fullName evidence="11">Sec-independent protein translocase protein TatA</fullName>
    </submittedName>
</protein>
<evidence type="ECO:0000256" key="9">
    <source>
        <dbReference type="SAM" id="MobiDB-lite"/>
    </source>
</evidence>
<keyword evidence="6 10" id="KW-1133">Transmembrane helix</keyword>
<dbReference type="PANTHER" id="PTHR42982">
    <property type="entry name" value="SEC-INDEPENDENT PROTEIN TRANSLOCASE PROTEIN TATA"/>
    <property type="match status" value="1"/>
</dbReference>
<evidence type="ECO:0000256" key="7">
    <source>
        <dbReference type="ARBA" id="ARBA00023010"/>
    </source>
</evidence>
<evidence type="ECO:0000256" key="10">
    <source>
        <dbReference type="SAM" id="Phobius"/>
    </source>
</evidence>
<keyword evidence="7" id="KW-0811">Translocation</keyword>
<accession>A0A1J5U2V6</accession>
<evidence type="ECO:0000256" key="2">
    <source>
        <dbReference type="ARBA" id="ARBA00022448"/>
    </source>
</evidence>
<dbReference type="Pfam" id="PF02416">
    <property type="entry name" value="TatA_B_E"/>
    <property type="match status" value="1"/>
</dbReference>
<dbReference type="InterPro" id="IPR003369">
    <property type="entry name" value="TatA/B/E"/>
</dbReference>
<feature type="transmembrane region" description="Helical" evidence="10">
    <location>
        <begin position="6"/>
        <end position="29"/>
    </location>
</feature>
<keyword evidence="3" id="KW-1003">Cell membrane</keyword>